<keyword evidence="3 9" id="KW-0436">Ligase</keyword>
<evidence type="ECO:0000259" key="12">
    <source>
        <dbReference type="Pfam" id="PF03199"/>
    </source>
</evidence>
<dbReference type="Gene3D" id="1.10.1080.10">
    <property type="entry name" value="Glutathione Synthetase, Chain A, domain 3"/>
    <property type="match status" value="1"/>
</dbReference>
<dbReference type="Proteomes" id="UP001147746">
    <property type="component" value="Unassembled WGS sequence"/>
</dbReference>
<reference evidence="13" key="1">
    <citation type="submission" date="2022-12" db="EMBL/GenBank/DDBJ databases">
        <authorList>
            <person name="Petersen C."/>
        </authorList>
    </citation>
    <scope>NUCLEOTIDE SEQUENCE</scope>
    <source>
        <strain evidence="13">IBT 21472</strain>
    </source>
</reference>
<dbReference type="GO" id="GO:0005829">
    <property type="term" value="C:cytosol"/>
    <property type="evidence" value="ECO:0007669"/>
    <property type="project" value="TreeGrafter"/>
</dbReference>
<reference evidence="13" key="2">
    <citation type="journal article" date="2023" name="IMA Fungus">
        <title>Comparative genomic study of the Penicillium genus elucidates a diverse pangenome and 15 lateral gene transfer events.</title>
        <authorList>
            <person name="Petersen C."/>
            <person name="Sorensen T."/>
            <person name="Nielsen M.R."/>
            <person name="Sondergaard T.E."/>
            <person name="Sorensen J.L."/>
            <person name="Fitzpatrick D.A."/>
            <person name="Frisvad J.C."/>
            <person name="Nielsen K.L."/>
        </authorList>
    </citation>
    <scope>NUCLEOTIDE SEQUENCE</scope>
    <source>
        <strain evidence="13">IBT 21472</strain>
    </source>
</reference>
<dbReference type="InterPro" id="IPR014049">
    <property type="entry name" value="Glutathione_synthase_N_euk"/>
</dbReference>
<dbReference type="GO" id="GO:0005524">
    <property type="term" value="F:ATP binding"/>
    <property type="evidence" value="ECO:0007669"/>
    <property type="project" value="UniProtKB-UniRule"/>
</dbReference>
<keyword evidence="14" id="KW-1185">Reference proteome</keyword>
<feature type="binding site" evidence="10">
    <location>
        <begin position="402"/>
        <end position="411"/>
    </location>
    <ligand>
        <name>ATP</name>
        <dbReference type="ChEBI" id="CHEBI:30616"/>
    </ligand>
</feature>
<keyword evidence="4 9" id="KW-0317">Glutathione biosynthesis</keyword>
<dbReference type="Pfam" id="PF03199">
    <property type="entry name" value="GSH_synthase"/>
    <property type="match status" value="1"/>
</dbReference>
<dbReference type="EC" id="6.3.2.3" evidence="9"/>
<keyword evidence="5 9" id="KW-0479">Metal-binding</keyword>
<dbReference type="PANTHER" id="PTHR11130:SF0">
    <property type="entry name" value="GLUTATHIONE SYNTHETASE"/>
    <property type="match status" value="1"/>
</dbReference>
<evidence type="ECO:0000256" key="4">
    <source>
        <dbReference type="ARBA" id="ARBA00022684"/>
    </source>
</evidence>
<evidence type="ECO:0000256" key="11">
    <source>
        <dbReference type="PIRSR" id="PIRSR001558-2"/>
    </source>
</evidence>
<comment type="caution">
    <text evidence="13">The sequence shown here is derived from an EMBL/GenBank/DDBJ whole genome shotgun (WGS) entry which is preliminary data.</text>
</comment>
<feature type="domain" description="Glutathione synthase substrate-binding" evidence="12">
    <location>
        <begin position="232"/>
        <end position="339"/>
    </location>
</feature>
<evidence type="ECO:0000256" key="7">
    <source>
        <dbReference type="ARBA" id="ARBA00022840"/>
    </source>
</evidence>
<feature type="binding site" evidence="10">
    <location>
        <position position="461"/>
    </location>
    <ligand>
        <name>ATP</name>
        <dbReference type="ChEBI" id="CHEBI:30616"/>
    </ligand>
</feature>
<dbReference type="GO" id="GO:0000287">
    <property type="term" value="F:magnesium ion binding"/>
    <property type="evidence" value="ECO:0007669"/>
    <property type="project" value="UniProtKB-UniRule"/>
</dbReference>
<dbReference type="PIRSF" id="PIRSF001558">
    <property type="entry name" value="GSHase"/>
    <property type="match status" value="1"/>
</dbReference>
<evidence type="ECO:0000256" key="9">
    <source>
        <dbReference type="PIRNR" id="PIRNR001558"/>
    </source>
</evidence>
<feature type="binding site" evidence="10">
    <location>
        <position position="500"/>
    </location>
    <ligand>
        <name>ATP</name>
        <dbReference type="ChEBI" id="CHEBI:30616"/>
    </ligand>
</feature>
<comment type="catalytic activity">
    <reaction evidence="9">
        <text>gamma-L-glutamyl-L-cysteine + glycine + ATP = glutathione + ADP + phosphate + H(+)</text>
        <dbReference type="Rhea" id="RHEA:13557"/>
        <dbReference type="ChEBI" id="CHEBI:15378"/>
        <dbReference type="ChEBI" id="CHEBI:30616"/>
        <dbReference type="ChEBI" id="CHEBI:43474"/>
        <dbReference type="ChEBI" id="CHEBI:57305"/>
        <dbReference type="ChEBI" id="CHEBI:57925"/>
        <dbReference type="ChEBI" id="CHEBI:58173"/>
        <dbReference type="ChEBI" id="CHEBI:456216"/>
        <dbReference type="EC" id="6.3.2.3"/>
    </reaction>
</comment>
<dbReference type="GO" id="GO:0043295">
    <property type="term" value="F:glutathione binding"/>
    <property type="evidence" value="ECO:0007669"/>
    <property type="project" value="UniProtKB-UniRule"/>
</dbReference>
<feature type="binding site" evidence="10">
    <location>
        <position position="494"/>
    </location>
    <ligand>
        <name>ATP</name>
        <dbReference type="ChEBI" id="CHEBI:30616"/>
    </ligand>
</feature>
<dbReference type="InterPro" id="IPR037013">
    <property type="entry name" value="GSH-S_sub-bd_sf"/>
</dbReference>
<dbReference type="EMBL" id="JAPZBO010000010">
    <property type="protein sequence ID" value="KAJ5299025.1"/>
    <property type="molecule type" value="Genomic_DNA"/>
</dbReference>
<proteinExistence type="inferred from homology"/>
<organism evidence="13 14">
    <name type="scientific">Penicillium atrosanguineum</name>
    <dbReference type="NCBI Taxonomy" id="1132637"/>
    <lineage>
        <taxon>Eukaryota</taxon>
        <taxon>Fungi</taxon>
        <taxon>Dikarya</taxon>
        <taxon>Ascomycota</taxon>
        <taxon>Pezizomycotina</taxon>
        <taxon>Eurotiomycetes</taxon>
        <taxon>Eurotiomycetidae</taxon>
        <taxon>Eurotiales</taxon>
        <taxon>Aspergillaceae</taxon>
        <taxon>Penicillium</taxon>
    </lineage>
</organism>
<evidence type="ECO:0000313" key="13">
    <source>
        <dbReference type="EMBL" id="KAJ5299025.1"/>
    </source>
</evidence>
<evidence type="ECO:0000256" key="6">
    <source>
        <dbReference type="ARBA" id="ARBA00022741"/>
    </source>
</evidence>
<dbReference type="NCBIfam" id="TIGR01986">
    <property type="entry name" value="glut_syn_euk"/>
    <property type="match status" value="1"/>
</dbReference>
<evidence type="ECO:0000256" key="8">
    <source>
        <dbReference type="ARBA" id="ARBA00022842"/>
    </source>
</evidence>
<dbReference type="PANTHER" id="PTHR11130">
    <property type="entry name" value="GLUTATHIONE SYNTHETASE"/>
    <property type="match status" value="1"/>
</dbReference>
<keyword evidence="8 9" id="KW-0460">Magnesium</keyword>
<comment type="pathway">
    <text evidence="1 9">Sulfur metabolism; glutathione biosynthesis; glutathione from L-cysteine and L-glutamate: step 2/2.</text>
</comment>
<evidence type="ECO:0000313" key="14">
    <source>
        <dbReference type="Proteomes" id="UP001147746"/>
    </source>
</evidence>
<feature type="binding site" evidence="10">
    <location>
        <position position="413"/>
    </location>
    <ligand>
        <name>ATP</name>
        <dbReference type="ChEBI" id="CHEBI:30616"/>
    </ligand>
</feature>
<dbReference type="InterPro" id="IPR016185">
    <property type="entry name" value="PreATP-grasp_dom_sf"/>
</dbReference>
<feature type="binding site" evidence="10">
    <location>
        <begin position="435"/>
        <end position="438"/>
    </location>
    <ligand>
        <name>ATP</name>
        <dbReference type="ChEBI" id="CHEBI:30616"/>
    </ligand>
</feature>
<evidence type="ECO:0000256" key="5">
    <source>
        <dbReference type="ARBA" id="ARBA00022723"/>
    </source>
</evidence>
<keyword evidence="6 9" id="KW-0547">Nucleotide-binding</keyword>
<dbReference type="InterPro" id="IPR005615">
    <property type="entry name" value="Glutathione_synthase"/>
</dbReference>
<accession>A0A9W9PKZ7</accession>
<keyword evidence="7 9" id="KW-0067">ATP-binding</keyword>
<evidence type="ECO:0000256" key="1">
    <source>
        <dbReference type="ARBA" id="ARBA00004965"/>
    </source>
</evidence>
<comment type="cofactor">
    <cofactor evidence="9 11">
        <name>Mg(2+)</name>
        <dbReference type="ChEBI" id="CHEBI:18420"/>
    </cofactor>
    <text evidence="9 11">Binds 1 Mg(2+) ion per subunit.</text>
</comment>
<dbReference type="AlphaFoldDB" id="A0A9W9PKZ7"/>
<dbReference type="InterPro" id="IPR004887">
    <property type="entry name" value="GSH_synth_subst-bd"/>
</dbReference>
<sequence>MAPPERLDRYPPDLSDEQLYSLVTEIKDWQINHGSLLKVIDTEIEHTVLSHPVGVACFPTLFPRARFSQALDVQEIYNRLYCSVGEDEAWIFNAIRDLIPAEPLADVLWKIHQAAKKSGSVQDISMGIFRSDYMLHLSDEDLDSVPSSKALPETTLKQVEFNSFSCSGGSHANKVANMHHYLTQMGAYNVDDSSFDVESLPANKNIESIASGLALAHRTYGEPRSKLAKQTAVLFIVQPYNFNIADERPIEYALWNREEPVPTYRLDWGPKLLQYTRLTENRELLFQPPWLLSKDPIEISVVYLRAGYEAKEYNPTGYEARLQLEKSAAIKCPSILGHISTFKKIQQALTLPGALEHFLSKSDAAALRETFVPIYPLDKTDAGLYARELVRDKEHSVGYILKPSLEGGGNNVYGEEIPGFLASVPESQWSKYILMKQIDPPMSSNILMSSAGIDSGDVVSELGVLGCCLWKANPSDGGCDMLHNSVAGWTFKTKHADIDEMSVVKGYGCFGTPRLVDI</sequence>
<dbReference type="GO" id="GO:0004363">
    <property type="term" value="F:glutathione synthase activity"/>
    <property type="evidence" value="ECO:0007669"/>
    <property type="project" value="UniProtKB-UniRule"/>
</dbReference>
<feature type="binding site" evidence="11">
    <location>
        <position position="406"/>
    </location>
    <ligand>
        <name>Mg(2+)</name>
        <dbReference type="ChEBI" id="CHEBI:18420"/>
    </ligand>
</feature>
<evidence type="ECO:0000256" key="2">
    <source>
        <dbReference type="ARBA" id="ARBA00010385"/>
    </source>
</evidence>
<dbReference type="Gene3D" id="3.30.470.20">
    <property type="entry name" value="ATP-grasp fold, B domain"/>
    <property type="match status" value="1"/>
</dbReference>
<dbReference type="Gene3D" id="3.30.1490.80">
    <property type="match status" value="1"/>
</dbReference>
<comment type="similarity">
    <text evidence="2 9">Belongs to the eukaryotic GSH synthase family.</text>
</comment>
<dbReference type="InterPro" id="IPR014709">
    <property type="entry name" value="Glutathione_synthase_C_euk"/>
</dbReference>
<evidence type="ECO:0000256" key="3">
    <source>
        <dbReference type="ARBA" id="ARBA00022598"/>
    </source>
</evidence>
<feature type="binding site" evidence="10">
    <location>
        <position position="343"/>
    </location>
    <ligand>
        <name>ATP</name>
        <dbReference type="ChEBI" id="CHEBI:30616"/>
    </ligand>
</feature>
<dbReference type="InterPro" id="IPR014042">
    <property type="entry name" value="Glutathione_synthase_a-hlx"/>
</dbReference>
<name>A0A9W9PKZ7_9EURO</name>
<protein>
    <recommendedName>
        <fullName evidence="9">Glutathione synthetase</fullName>
        <shortName evidence="9">GSH-S</shortName>
        <ecNumber evidence="9">6.3.2.3</ecNumber>
    </recommendedName>
</protein>
<dbReference type="SUPFAM" id="SSF52440">
    <property type="entry name" value="PreATP-grasp domain"/>
    <property type="match status" value="1"/>
</dbReference>
<dbReference type="SUPFAM" id="SSF56059">
    <property type="entry name" value="Glutathione synthetase ATP-binding domain-like"/>
    <property type="match status" value="1"/>
</dbReference>
<dbReference type="Gene3D" id="3.40.50.1760">
    <property type="entry name" value="Glutathione synthase, substrate-binding domain superfamily, eukaryotic"/>
    <property type="match status" value="1"/>
</dbReference>
<evidence type="ECO:0000256" key="10">
    <source>
        <dbReference type="PIRSR" id="PIRSR001558-1"/>
    </source>
</evidence>
<dbReference type="OrthoDB" id="2020073at2759"/>
<dbReference type="Gene3D" id="3.30.1490.50">
    <property type="match status" value="1"/>
</dbReference>
<dbReference type="Pfam" id="PF03917">
    <property type="entry name" value="GSH_synth_ATP"/>
    <property type="match status" value="1"/>
</dbReference>
<gene>
    <name evidence="13" type="ORF">N7476_010582</name>
</gene>